<dbReference type="InterPro" id="IPR002156">
    <property type="entry name" value="RNaseH_domain"/>
</dbReference>
<dbReference type="InterPro" id="IPR012337">
    <property type="entry name" value="RNaseH-like_sf"/>
</dbReference>
<dbReference type="Gene3D" id="3.30.420.10">
    <property type="entry name" value="Ribonuclease H-like superfamily/Ribonuclease H"/>
    <property type="match status" value="1"/>
</dbReference>
<keyword evidence="3" id="KW-1185">Reference proteome</keyword>
<dbReference type="EMBL" id="OZ034829">
    <property type="protein sequence ID" value="CAL1685176.1"/>
    <property type="molecule type" value="Genomic_DNA"/>
</dbReference>
<dbReference type="PROSITE" id="PS50879">
    <property type="entry name" value="RNASE_H_1"/>
    <property type="match status" value="1"/>
</dbReference>
<reference evidence="2" key="1">
    <citation type="submission" date="2024-04" db="EMBL/GenBank/DDBJ databases">
        <authorList>
            <consortium name="Molecular Ecology Group"/>
        </authorList>
    </citation>
    <scope>NUCLEOTIDE SEQUENCE</scope>
</reference>
<dbReference type="SUPFAM" id="SSF53098">
    <property type="entry name" value="Ribonuclease H-like"/>
    <property type="match status" value="1"/>
</dbReference>
<dbReference type="AlphaFoldDB" id="A0AAV2NXG4"/>
<evidence type="ECO:0000259" key="1">
    <source>
        <dbReference type="PROSITE" id="PS50879"/>
    </source>
</evidence>
<feature type="domain" description="RNase H type-1" evidence="1">
    <location>
        <begin position="1"/>
        <end position="38"/>
    </location>
</feature>
<sequence length="68" mass="7542">MYKVEVAGRNKVVLVWVPGHFSIRGNKAVDQLAKARSEAELVGSVVDVSCCLGREMIDCWLRDQHLAS</sequence>
<evidence type="ECO:0000313" key="2">
    <source>
        <dbReference type="EMBL" id="CAL1685176.1"/>
    </source>
</evidence>
<proteinExistence type="predicted"/>
<organism evidence="2 3">
    <name type="scientific">Lasius platythorax</name>
    <dbReference type="NCBI Taxonomy" id="488582"/>
    <lineage>
        <taxon>Eukaryota</taxon>
        <taxon>Metazoa</taxon>
        <taxon>Ecdysozoa</taxon>
        <taxon>Arthropoda</taxon>
        <taxon>Hexapoda</taxon>
        <taxon>Insecta</taxon>
        <taxon>Pterygota</taxon>
        <taxon>Neoptera</taxon>
        <taxon>Endopterygota</taxon>
        <taxon>Hymenoptera</taxon>
        <taxon>Apocrita</taxon>
        <taxon>Aculeata</taxon>
        <taxon>Formicoidea</taxon>
        <taxon>Formicidae</taxon>
        <taxon>Formicinae</taxon>
        <taxon>Lasius</taxon>
        <taxon>Lasius</taxon>
    </lineage>
</organism>
<dbReference type="InterPro" id="IPR036397">
    <property type="entry name" value="RNaseH_sf"/>
</dbReference>
<accession>A0AAV2NXG4</accession>
<gene>
    <name evidence="2" type="ORF">LPLAT_LOCUS10734</name>
</gene>
<name>A0AAV2NXG4_9HYME</name>
<dbReference type="GO" id="GO:0004523">
    <property type="term" value="F:RNA-DNA hybrid ribonuclease activity"/>
    <property type="evidence" value="ECO:0007669"/>
    <property type="project" value="InterPro"/>
</dbReference>
<dbReference type="GO" id="GO:0003676">
    <property type="term" value="F:nucleic acid binding"/>
    <property type="evidence" value="ECO:0007669"/>
    <property type="project" value="InterPro"/>
</dbReference>
<dbReference type="Proteomes" id="UP001497644">
    <property type="component" value="Chromosome 6"/>
</dbReference>
<protein>
    <recommendedName>
        <fullName evidence="1">RNase H type-1 domain-containing protein</fullName>
    </recommendedName>
</protein>
<evidence type="ECO:0000313" key="3">
    <source>
        <dbReference type="Proteomes" id="UP001497644"/>
    </source>
</evidence>